<dbReference type="PROSITE" id="PS51257">
    <property type="entry name" value="PROKAR_LIPOPROTEIN"/>
    <property type="match status" value="1"/>
</dbReference>
<feature type="chain" id="PRO_5006877979" evidence="1">
    <location>
        <begin position="24"/>
        <end position="119"/>
    </location>
</feature>
<protein>
    <submittedName>
        <fullName evidence="2">Uncharacterized protein</fullName>
    </submittedName>
</protein>
<evidence type="ECO:0000256" key="1">
    <source>
        <dbReference type="SAM" id="SignalP"/>
    </source>
</evidence>
<keyword evidence="3" id="KW-1185">Reference proteome</keyword>
<gene>
    <name evidence="2" type="ORF">T4D_2031</name>
</gene>
<evidence type="ECO:0000313" key="2">
    <source>
        <dbReference type="EMBL" id="KRY85260.1"/>
    </source>
</evidence>
<accession>A0A0V1FH13</accession>
<dbReference type="AlphaFoldDB" id="A0A0V1FH13"/>
<organism evidence="2 3">
    <name type="scientific">Trichinella pseudospiralis</name>
    <name type="common">Parasitic roundworm</name>
    <dbReference type="NCBI Taxonomy" id="6337"/>
    <lineage>
        <taxon>Eukaryota</taxon>
        <taxon>Metazoa</taxon>
        <taxon>Ecdysozoa</taxon>
        <taxon>Nematoda</taxon>
        <taxon>Enoplea</taxon>
        <taxon>Dorylaimia</taxon>
        <taxon>Trichinellida</taxon>
        <taxon>Trichinellidae</taxon>
        <taxon>Trichinella</taxon>
    </lineage>
</organism>
<evidence type="ECO:0000313" key="3">
    <source>
        <dbReference type="Proteomes" id="UP000054995"/>
    </source>
</evidence>
<comment type="caution">
    <text evidence="2">The sequence shown here is derived from an EMBL/GenBank/DDBJ whole genome shotgun (WGS) entry which is preliminary data.</text>
</comment>
<feature type="signal peptide" evidence="1">
    <location>
        <begin position="1"/>
        <end position="23"/>
    </location>
</feature>
<reference evidence="2 3" key="1">
    <citation type="submission" date="2015-01" db="EMBL/GenBank/DDBJ databases">
        <title>Evolution of Trichinella species and genotypes.</title>
        <authorList>
            <person name="Korhonen P.K."/>
            <person name="Edoardo P."/>
            <person name="Giuseppe L.R."/>
            <person name="Gasser R.B."/>
        </authorList>
    </citation>
    <scope>NUCLEOTIDE SEQUENCE [LARGE SCALE GENOMIC DNA]</scope>
    <source>
        <strain evidence="2">ISS470</strain>
    </source>
</reference>
<sequence length="119" mass="13757">MKAKKYLHLISIAIAACVCRHQAASSISSETGLLLFFVGILPSEVHRSSFLFVCWVLVVDKVCCEEEEEEEEEKIIRLLLLLLLLWLNVQEYKTEKETLNEYSIKTAYGIESEHFMLFN</sequence>
<proteinExistence type="predicted"/>
<dbReference type="EMBL" id="JYDT01000094">
    <property type="protein sequence ID" value="KRY85260.1"/>
    <property type="molecule type" value="Genomic_DNA"/>
</dbReference>
<keyword evidence="1" id="KW-0732">Signal</keyword>
<dbReference type="Proteomes" id="UP000054995">
    <property type="component" value="Unassembled WGS sequence"/>
</dbReference>
<name>A0A0V1FH13_TRIPS</name>